<dbReference type="EMBL" id="BSVB01000001">
    <property type="protein sequence ID" value="GMA94878.1"/>
    <property type="molecule type" value="Genomic_DNA"/>
</dbReference>
<feature type="transmembrane region" description="Helical" evidence="8">
    <location>
        <begin position="108"/>
        <end position="129"/>
    </location>
</feature>
<sequence length="223" mass="24043">MVGLSLIIMLVVFRSLLVPVMATAGFVLSFLAALGAMTAVYQWGWLGGVFGVHDPGPVLNFAPVIIVGVLFGLAMDYQLFLVSGMREAYVHGVPARAAVASGLRHGRAVVTAAAIIMISVFGGFVFSHLTAIKPLGFGLAAGVLFDAFVVRMVLIPSLMHLAGRAAWWLPRWLDRMLPHVDIEGSALERPQPHPGATEHRPPARRPRVRTGGRMLPQPAVERR</sequence>
<evidence type="ECO:0000256" key="2">
    <source>
        <dbReference type="ARBA" id="ARBA00010157"/>
    </source>
</evidence>
<dbReference type="InterPro" id="IPR050545">
    <property type="entry name" value="Mycobact_MmpL"/>
</dbReference>
<comment type="subcellular location">
    <subcellularLocation>
        <location evidence="1">Cell membrane</location>
        <topology evidence="1">Multi-pass membrane protein</topology>
    </subcellularLocation>
</comment>
<keyword evidence="4 8" id="KW-0812">Transmembrane</keyword>
<comment type="caution">
    <text evidence="10">The sequence shown here is derived from an EMBL/GenBank/DDBJ whole genome shotgun (WGS) entry which is preliminary data.</text>
</comment>
<accession>A0ABQ6K5Q1</accession>
<evidence type="ECO:0000256" key="3">
    <source>
        <dbReference type="ARBA" id="ARBA00022475"/>
    </source>
</evidence>
<keyword evidence="3" id="KW-1003">Cell membrane</keyword>
<dbReference type="InterPro" id="IPR004869">
    <property type="entry name" value="MMPL_dom"/>
</dbReference>
<evidence type="ECO:0000256" key="8">
    <source>
        <dbReference type="SAM" id="Phobius"/>
    </source>
</evidence>
<keyword evidence="11" id="KW-1185">Reference proteome</keyword>
<dbReference type="Gene3D" id="1.20.1640.10">
    <property type="entry name" value="Multidrug efflux transporter AcrB transmembrane domain"/>
    <property type="match status" value="1"/>
</dbReference>
<evidence type="ECO:0000256" key="5">
    <source>
        <dbReference type="ARBA" id="ARBA00022989"/>
    </source>
</evidence>
<evidence type="ECO:0000313" key="10">
    <source>
        <dbReference type="EMBL" id="GMA94878.1"/>
    </source>
</evidence>
<gene>
    <name evidence="10" type="ORF">GCM10025881_17020</name>
</gene>
<feature type="region of interest" description="Disordered" evidence="7">
    <location>
        <begin position="185"/>
        <end position="223"/>
    </location>
</feature>
<feature type="transmembrane region" description="Helical" evidence="8">
    <location>
        <begin position="12"/>
        <end position="41"/>
    </location>
</feature>
<dbReference type="PANTHER" id="PTHR33406">
    <property type="entry name" value="MEMBRANE PROTEIN MJ1562-RELATED"/>
    <property type="match status" value="1"/>
</dbReference>
<comment type="similarity">
    <text evidence="2">Belongs to the resistance-nodulation-cell division (RND) (TC 2.A.6) family. MmpL subfamily.</text>
</comment>
<evidence type="ECO:0000256" key="7">
    <source>
        <dbReference type="SAM" id="MobiDB-lite"/>
    </source>
</evidence>
<feature type="domain" description="Membrane transport protein MMPL" evidence="9">
    <location>
        <begin position="5"/>
        <end position="170"/>
    </location>
</feature>
<evidence type="ECO:0000256" key="4">
    <source>
        <dbReference type="ARBA" id="ARBA00022692"/>
    </source>
</evidence>
<protein>
    <recommendedName>
        <fullName evidence="9">Membrane transport protein MMPL domain-containing protein</fullName>
    </recommendedName>
</protein>
<dbReference type="Proteomes" id="UP001157034">
    <property type="component" value="Unassembled WGS sequence"/>
</dbReference>
<reference evidence="11" key="1">
    <citation type="journal article" date="2019" name="Int. J. Syst. Evol. Microbiol.">
        <title>The Global Catalogue of Microorganisms (GCM) 10K type strain sequencing project: providing services to taxonomists for standard genome sequencing and annotation.</title>
        <authorList>
            <consortium name="The Broad Institute Genomics Platform"/>
            <consortium name="The Broad Institute Genome Sequencing Center for Infectious Disease"/>
            <person name="Wu L."/>
            <person name="Ma J."/>
        </authorList>
    </citation>
    <scope>NUCLEOTIDE SEQUENCE [LARGE SCALE GENOMIC DNA]</scope>
    <source>
        <strain evidence="11">NBRC 108894</strain>
    </source>
</reference>
<organism evidence="10 11">
    <name type="scientific">Pseudolysinimonas kribbensis</name>
    <dbReference type="NCBI Taxonomy" id="433641"/>
    <lineage>
        <taxon>Bacteria</taxon>
        <taxon>Bacillati</taxon>
        <taxon>Actinomycetota</taxon>
        <taxon>Actinomycetes</taxon>
        <taxon>Micrococcales</taxon>
        <taxon>Microbacteriaceae</taxon>
        <taxon>Pseudolysinimonas</taxon>
    </lineage>
</organism>
<evidence type="ECO:0000313" key="11">
    <source>
        <dbReference type="Proteomes" id="UP001157034"/>
    </source>
</evidence>
<feature type="transmembrane region" description="Helical" evidence="8">
    <location>
        <begin position="61"/>
        <end position="82"/>
    </location>
</feature>
<dbReference type="Pfam" id="PF03176">
    <property type="entry name" value="MMPL"/>
    <property type="match status" value="1"/>
</dbReference>
<evidence type="ECO:0000256" key="6">
    <source>
        <dbReference type="ARBA" id="ARBA00023136"/>
    </source>
</evidence>
<name>A0ABQ6K5Q1_9MICO</name>
<dbReference type="SUPFAM" id="SSF82866">
    <property type="entry name" value="Multidrug efflux transporter AcrB transmembrane domain"/>
    <property type="match status" value="1"/>
</dbReference>
<evidence type="ECO:0000259" key="9">
    <source>
        <dbReference type="Pfam" id="PF03176"/>
    </source>
</evidence>
<dbReference type="PANTHER" id="PTHR33406:SF11">
    <property type="entry name" value="MEMBRANE PROTEIN SCO6666-RELATED"/>
    <property type="match status" value="1"/>
</dbReference>
<proteinExistence type="inferred from homology"/>
<keyword evidence="5 8" id="KW-1133">Transmembrane helix</keyword>
<keyword evidence="6 8" id="KW-0472">Membrane</keyword>
<evidence type="ECO:0000256" key="1">
    <source>
        <dbReference type="ARBA" id="ARBA00004651"/>
    </source>
</evidence>